<sequence length="109" mass="12458">MVQETIHLMLVEPQYLIQFFSITQRLRNVLDSNPQIRDVMANPEFVHQLATPEIVNALLIYRSALEDQLYLDEETAEKILQRLCDLFVELAIRSGMIPAIARAGCISNS</sequence>
<organism evidence="1 2">
    <name type="scientific">Salvia divinorum</name>
    <name type="common">Maria pastora</name>
    <name type="synonym">Diviner's sage</name>
    <dbReference type="NCBI Taxonomy" id="28513"/>
    <lineage>
        <taxon>Eukaryota</taxon>
        <taxon>Viridiplantae</taxon>
        <taxon>Streptophyta</taxon>
        <taxon>Embryophyta</taxon>
        <taxon>Tracheophyta</taxon>
        <taxon>Spermatophyta</taxon>
        <taxon>Magnoliopsida</taxon>
        <taxon>eudicotyledons</taxon>
        <taxon>Gunneridae</taxon>
        <taxon>Pentapetalae</taxon>
        <taxon>asterids</taxon>
        <taxon>lamiids</taxon>
        <taxon>Lamiales</taxon>
        <taxon>Lamiaceae</taxon>
        <taxon>Nepetoideae</taxon>
        <taxon>Mentheae</taxon>
        <taxon>Salviinae</taxon>
        <taxon>Salvia</taxon>
        <taxon>Salvia subgen. Calosphace</taxon>
    </lineage>
</organism>
<protein>
    <submittedName>
        <fullName evidence="1">Ubiquitin domain-containing protein DSK2b-like</fullName>
    </submittedName>
</protein>
<accession>A0ABD1H273</accession>
<name>A0ABD1H273_SALDI</name>
<dbReference type="Proteomes" id="UP001567538">
    <property type="component" value="Unassembled WGS sequence"/>
</dbReference>
<keyword evidence="2" id="KW-1185">Reference proteome</keyword>
<proteinExistence type="predicted"/>
<comment type="caution">
    <text evidence="1">The sequence shown here is derived from an EMBL/GenBank/DDBJ whole genome shotgun (WGS) entry which is preliminary data.</text>
</comment>
<evidence type="ECO:0000313" key="2">
    <source>
        <dbReference type="Proteomes" id="UP001567538"/>
    </source>
</evidence>
<dbReference type="EMBL" id="JBEAFC010000007">
    <property type="protein sequence ID" value="KAL1550304.1"/>
    <property type="molecule type" value="Genomic_DNA"/>
</dbReference>
<gene>
    <name evidence="1" type="ORF">AAHA92_18285</name>
</gene>
<dbReference type="AlphaFoldDB" id="A0ABD1H273"/>
<evidence type="ECO:0000313" key="1">
    <source>
        <dbReference type="EMBL" id="KAL1550304.1"/>
    </source>
</evidence>
<reference evidence="1 2" key="1">
    <citation type="submission" date="2024-06" db="EMBL/GenBank/DDBJ databases">
        <title>A chromosome level genome sequence of Diviner's sage (Salvia divinorum).</title>
        <authorList>
            <person name="Ford S.A."/>
            <person name="Ro D.-K."/>
            <person name="Ness R.W."/>
            <person name="Phillips M.A."/>
        </authorList>
    </citation>
    <scope>NUCLEOTIDE SEQUENCE [LARGE SCALE GENOMIC DNA]</scope>
    <source>
        <strain evidence="1">SAF-2024a</strain>
        <tissue evidence="1">Leaf</tissue>
    </source>
</reference>